<protein>
    <submittedName>
        <fullName evidence="3">Uncharacterized protein</fullName>
    </submittedName>
</protein>
<feature type="region of interest" description="Disordered" evidence="2">
    <location>
        <begin position="488"/>
        <end position="873"/>
    </location>
</feature>
<feature type="compositionally biased region" description="Polar residues" evidence="2">
    <location>
        <begin position="1010"/>
        <end position="1024"/>
    </location>
</feature>
<keyword evidence="4" id="KW-1185">Reference proteome</keyword>
<feature type="compositionally biased region" description="Low complexity" evidence="2">
    <location>
        <begin position="1445"/>
        <end position="1458"/>
    </location>
</feature>
<keyword evidence="1" id="KW-0175">Coiled coil</keyword>
<feature type="compositionally biased region" description="Pro residues" evidence="2">
    <location>
        <begin position="91"/>
        <end position="102"/>
    </location>
</feature>
<evidence type="ECO:0000256" key="1">
    <source>
        <dbReference type="SAM" id="Coils"/>
    </source>
</evidence>
<feature type="compositionally biased region" description="Low complexity" evidence="2">
    <location>
        <begin position="65"/>
        <end position="90"/>
    </location>
</feature>
<dbReference type="EMBL" id="PKSM01000007">
    <property type="protein sequence ID" value="POW22678.1"/>
    <property type="molecule type" value="Genomic_DNA"/>
</dbReference>
<evidence type="ECO:0000256" key="2">
    <source>
        <dbReference type="SAM" id="MobiDB-lite"/>
    </source>
</evidence>
<feature type="compositionally biased region" description="Polar residues" evidence="2">
    <location>
        <begin position="828"/>
        <end position="837"/>
    </location>
</feature>
<feature type="compositionally biased region" description="Low complexity" evidence="2">
    <location>
        <begin position="1628"/>
        <end position="1641"/>
    </location>
</feature>
<name>A0A2S4WLP0_9BASI</name>
<feature type="region of interest" description="Disordered" evidence="2">
    <location>
        <begin position="1853"/>
        <end position="1874"/>
    </location>
</feature>
<gene>
    <name evidence="3" type="ORF">PSHT_00989</name>
</gene>
<feature type="region of interest" description="Disordered" evidence="2">
    <location>
        <begin position="885"/>
        <end position="906"/>
    </location>
</feature>
<feature type="compositionally biased region" description="Low complexity" evidence="2">
    <location>
        <begin position="1296"/>
        <end position="1314"/>
    </location>
</feature>
<feature type="coiled-coil region" evidence="1">
    <location>
        <begin position="224"/>
        <end position="413"/>
    </location>
</feature>
<reference evidence="4" key="2">
    <citation type="journal article" date="2018" name="BMC Genomics">
        <title>Genomic insights into host adaptation between the wheat stripe rust pathogen (Puccinia striiformis f. sp. tritici) and the barley stripe rust pathogen (Puccinia striiformis f. sp. hordei).</title>
        <authorList>
            <person name="Xia C."/>
            <person name="Wang M."/>
            <person name="Yin C."/>
            <person name="Cornejo O.E."/>
            <person name="Hulbert S.H."/>
            <person name="Chen X."/>
        </authorList>
    </citation>
    <scope>NUCLEOTIDE SEQUENCE [LARGE SCALE GENOMIC DNA]</scope>
    <source>
        <strain evidence="4">93TX-2</strain>
    </source>
</reference>
<feature type="compositionally biased region" description="Polar residues" evidence="2">
    <location>
        <begin position="1365"/>
        <end position="1390"/>
    </location>
</feature>
<dbReference type="Proteomes" id="UP000238274">
    <property type="component" value="Unassembled WGS sequence"/>
</dbReference>
<feature type="compositionally biased region" description="Polar residues" evidence="2">
    <location>
        <begin position="591"/>
        <end position="609"/>
    </location>
</feature>
<feature type="compositionally biased region" description="Basic and acidic residues" evidence="2">
    <location>
        <begin position="533"/>
        <end position="547"/>
    </location>
</feature>
<feature type="compositionally biased region" description="Basic and acidic residues" evidence="2">
    <location>
        <begin position="560"/>
        <end position="590"/>
    </location>
</feature>
<feature type="region of interest" description="Disordered" evidence="2">
    <location>
        <begin position="1806"/>
        <end position="1834"/>
    </location>
</feature>
<feature type="compositionally biased region" description="Basic and acidic residues" evidence="2">
    <location>
        <begin position="805"/>
        <end position="819"/>
    </location>
</feature>
<accession>A0A2S4WLP0</accession>
<feature type="compositionally biased region" description="Low complexity" evidence="2">
    <location>
        <begin position="1391"/>
        <end position="1400"/>
    </location>
</feature>
<feature type="compositionally biased region" description="Polar residues" evidence="2">
    <location>
        <begin position="1179"/>
        <end position="1223"/>
    </location>
</feature>
<feature type="compositionally biased region" description="Basic and acidic residues" evidence="2">
    <location>
        <begin position="728"/>
        <end position="786"/>
    </location>
</feature>
<feature type="compositionally biased region" description="Polar residues" evidence="2">
    <location>
        <begin position="698"/>
        <end position="713"/>
    </location>
</feature>
<sequence length="1981" mass="220963">MTALTVPANNKPVTESYNRCEMALLKKISKKHLQVGARTWRPPKRDHLNRNILNVPPAHQLSIKTTTTDQPPTPAPATTATPQTTTYEQLPPTPTPIEPSEPPQSSRHSFPQPLPSSSHSQNYEQHNTQRNSAYSHSLNDAHQPAGSYRSRNPSEYRHNSNGEHGYLDPNELHSQSYPPTQNDHSSHHLQDHQSVHPHDSASQLAPSHPQNHPYASSCGSELGRERLRAAEADHQAALQRLEDAHRKTEYNEPGQATLSDTDIRLQQTREQVEEHERKLEEIRKAEELLQIREREVKLREEQLEQLLREEREKFDQDAKRVQEVAERKAEVSKLQAEEERQRQVEIIKREAQEKEELARQELAEQVKRIQEQTHLKIEAELKEQRRREEEDRYQAEMEHLRLEAKEKEEAEAQMFAEREASYMAERDAEQHARLAMRDRIAEKELAMQNARHNQDQRRADLLALAQPSVIRSVNAVSYADRYSSPLLGGYSLPTCPPTPRSPHLVPESVRKAARAHQARQEMIYKQYQEQEQELAHREQERLWEEQKQQTALRQRGHSIGRRDGMSSVDERHTRSGRSHDVDHQTSDHRSQATQSAQNERSKSSYQRSRPASIDRRDGLSNVDEESTRSAQPPQRDHHPIPPTDSRSRAGQPAHMDSSETQYHRERAHSSGRRRDGLSQADAGRLTRSARPAPLDYSAQVSDHGSQAGTRKANSSTSSQQPSGGGLSLHDRIKSELEHRDNEQKKIEVLKHEEKERRKIEDNMIAKARADFEQAKAREQARAKQSREQTVPEAQPSVDQQSYASERTDVESKTTAEKRAAQAAAHFMTKQNVSTPASRSRKTSMPHASPYVPPHTATHRRVVSQQQQQQPHHHQRYNLNETVSLTHSEPISEPDSTWNPSSLDHQDGHHPNIQTKELENSLMLPLEHPSPCDYLENHPRGRQFKLKGDELARKALIAIARNLGADRLDGLRLRPPVPAGESHINFAALGTAVFYNDRSSTGRAGLEGSNPKPNQAPKTPKQSYNDPVDPAHHESSPARDDDRVPVTPALSEKSEPFDNSEPTQAVPHARHPLATSHTRTESRGNKNLIDRDIQTSIGPSNHDSQNSRSPAKQTDPNRYDSQYKPTEISTSNQRDRYPYSPRVLEEEKHFGGLGGSGGGGISSERAHDLPIPPRFVTPKVTVQSPSDTTSPNYAQSTFNHTTTPKVTVQSPSDGSSPNYSHSPFNPTPTSPNYSLPAFNAAPTPKVTVQSPSDGSSPNYPHSPFNATQTPKVTVQSPSDGTSPTHPHSPYEGSPKPFGNSSPVAGSSSRRSFSPATQATSHTRSPSIQHSGTHQRGNQAAVSPKPNAEPPTVPPAQDDSPIPGDFGSTSRVTNTDSRYYPSTTNSPNFRIPSSSQAKASSSRPNRSSMTLRQSAIVPATSILSEHELSRQQRSASRASRISHVGKSTPTSSPVSSTASTQIPPEGSPEAFRRFSYDQHGGSVLNERSDSHSGHKRSVSRTSNNTHHGKSDSTHTTRSSKESSVQDDSQAESKNQDPLLTENPSQSNSPSMNQDLGSPGQRESGQTYTYTHCLYSSPATMIQEQHENLGTQNTDSTPHESGPKSRTAVVNPPDSSVEGGEKSPPNKHCRSSSTTTSDESSGTSFQNAVQASIIAKMLPVEEKINSIVAQASSDIPFLLRRETHQDNLEYDSPDLGLQQQQQEKPTEVGLRNRLFGGKTPIPDIKLWSPSQESDPYDYSMDYLNRWKTMVSEGGLNRNYALSEQKQKNQKSPIEIPLPPETPHEKPLPPPTPCEFPLPDSPSLYEFDRTSRRTQSHDFRNNLGSILGGGRPTPIKRSSTLNSHLFSFDDDNFFSTSSYSSRPGHQPAPGPSGGRSSSRLSNVWIGDHWDILPDDAHLLLVNKPLTPVPFLSSLKNTHHSPASTASPGVKDKINSRTFILPFLYFFQSAPDLGLGYHRTSDSFLLLRLESHLVPPLIQFDEAYPN</sequence>
<feature type="region of interest" description="Disordered" evidence="2">
    <location>
        <begin position="63"/>
        <end position="219"/>
    </location>
</feature>
<reference evidence="4" key="3">
    <citation type="journal article" date="2018" name="Mol. Plant Microbe Interact.">
        <title>Genome sequence resources for the wheat stripe rust pathogen (Puccinia striiformis f. sp. tritici) and the barley stripe rust pathogen (Puccinia striiformis f. sp. hordei).</title>
        <authorList>
            <person name="Xia C."/>
            <person name="Wang M."/>
            <person name="Yin C."/>
            <person name="Cornejo O.E."/>
            <person name="Hulbert S.H."/>
            <person name="Chen X."/>
        </authorList>
    </citation>
    <scope>NUCLEOTIDE SEQUENCE [LARGE SCALE GENOMIC DNA]</scope>
    <source>
        <strain evidence="4">93TX-2</strain>
    </source>
</reference>
<feature type="compositionally biased region" description="Basic and acidic residues" evidence="2">
    <location>
        <begin position="1806"/>
        <end position="1816"/>
    </location>
</feature>
<feature type="compositionally biased region" description="Polar residues" evidence="2">
    <location>
        <begin position="1245"/>
        <end position="1284"/>
    </location>
</feature>
<feature type="compositionally biased region" description="Polar residues" evidence="2">
    <location>
        <begin position="1315"/>
        <end position="1339"/>
    </location>
</feature>
<feature type="compositionally biased region" description="Basic and acidic residues" evidence="2">
    <location>
        <begin position="1506"/>
        <end position="1518"/>
    </location>
</feature>
<feature type="compositionally biased region" description="Basic and acidic residues" evidence="2">
    <location>
        <begin position="661"/>
        <end position="676"/>
    </location>
</feature>
<feature type="compositionally biased region" description="Basic and acidic residues" evidence="2">
    <location>
        <begin position="184"/>
        <end position="199"/>
    </location>
</feature>
<feature type="region of interest" description="Disordered" evidence="2">
    <location>
        <begin position="1586"/>
        <end position="1642"/>
    </location>
</feature>
<feature type="compositionally biased region" description="Polar residues" evidence="2">
    <location>
        <begin position="115"/>
        <end position="140"/>
    </location>
</feature>
<dbReference type="VEuPathDB" id="FungiDB:PSHT_00989"/>
<feature type="compositionally biased region" description="Basic and acidic residues" evidence="2">
    <location>
        <begin position="1077"/>
        <end position="1092"/>
    </location>
</feature>
<dbReference type="OrthoDB" id="2507782at2759"/>
<organism evidence="3 4">
    <name type="scientific">Puccinia striiformis</name>
    <dbReference type="NCBI Taxonomy" id="27350"/>
    <lineage>
        <taxon>Eukaryota</taxon>
        <taxon>Fungi</taxon>
        <taxon>Dikarya</taxon>
        <taxon>Basidiomycota</taxon>
        <taxon>Pucciniomycotina</taxon>
        <taxon>Pucciniomycetes</taxon>
        <taxon>Pucciniales</taxon>
        <taxon>Pucciniaceae</taxon>
        <taxon>Puccinia</taxon>
    </lineage>
</organism>
<feature type="region of interest" description="Disordered" evidence="2">
    <location>
        <begin position="999"/>
        <end position="1562"/>
    </location>
</feature>
<feature type="compositionally biased region" description="Polar residues" evidence="2">
    <location>
        <begin position="1093"/>
        <end position="1131"/>
    </location>
</feature>
<dbReference type="VEuPathDB" id="FungiDB:PSTT_15813"/>
<feature type="compositionally biased region" description="Polar residues" evidence="2">
    <location>
        <begin position="200"/>
        <end position="219"/>
    </location>
</feature>
<feature type="compositionally biased region" description="Polar residues" evidence="2">
    <location>
        <begin position="1519"/>
        <end position="1535"/>
    </location>
</feature>
<proteinExistence type="predicted"/>
<feature type="compositionally biased region" description="Polar residues" evidence="2">
    <location>
        <begin position="885"/>
        <end position="902"/>
    </location>
</feature>
<evidence type="ECO:0000313" key="3">
    <source>
        <dbReference type="EMBL" id="POW22678.1"/>
    </source>
</evidence>
<feature type="compositionally biased region" description="Basic and acidic residues" evidence="2">
    <location>
        <begin position="1028"/>
        <end position="1043"/>
    </location>
</feature>
<feature type="compositionally biased region" description="Gly residues" evidence="2">
    <location>
        <begin position="1150"/>
        <end position="1160"/>
    </location>
</feature>
<reference evidence="3 4" key="1">
    <citation type="submission" date="2017-12" db="EMBL/GenBank/DDBJ databases">
        <title>Gene loss provides genomic basis for host adaptation in cereal stripe rust fungi.</title>
        <authorList>
            <person name="Xia C."/>
        </authorList>
    </citation>
    <scope>NUCLEOTIDE SEQUENCE [LARGE SCALE GENOMIC DNA]</scope>
    <source>
        <strain evidence="3 4">93TX-2</strain>
    </source>
</reference>
<feature type="compositionally biased region" description="Basic and acidic residues" evidence="2">
    <location>
        <begin position="1132"/>
        <end position="1149"/>
    </location>
</feature>
<feature type="compositionally biased region" description="Basic and acidic residues" evidence="2">
    <location>
        <begin position="152"/>
        <end position="161"/>
    </location>
</feature>
<evidence type="ECO:0000313" key="4">
    <source>
        <dbReference type="Proteomes" id="UP000238274"/>
    </source>
</evidence>
<feature type="compositionally biased region" description="Low complexity" evidence="2">
    <location>
        <begin position="1540"/>
        <end position="1551"/>
    </location>
</feature>
<feature type="region of interest" description="Disordered" evidence="2">
    <location>
        <begin position="1760"/>
        <end position="1787"/>
    </location>
</feature>
<feature type="compositionally biased region" description="Polar residues" evidence="2">
    <location>
        <begin position="1401"/>
        <end position="1411"/>
    </location>
</feature>
<comment type="caution">
    <text evidence="3">The sequence shown here is derived from an EMBL/GenBank/DDBJ whole genome shotgun (WGS) entry which is preliminary data.</text>
</comment>